<proteinExistence type="predicted"/>
<organism evidence="1 2">
    <name type="scientific">Novosphingobium soli</name>
    <dbReference type="NCBI Taxonomy" id="574956"/>
    <lineage>
        <taxon>Bacteria</taxon>
        <taxon>Pseudomonadati</taxon>
        <taxon>Pseudomonadota</taxon>
        <taxon>Alphaproteobacteria</taxon>
        <taxon>Sphingomonadales</taxon>
        <taxon>Sphingomonadaceae</taxon>
        <taxon>Novosphingobium</taxon>
    </lineage>
</organism>
<protein>
    <submittedName>
        <fullName evidence="1">Uncharacterized protein</fullName>
    </submittedName>
</protein>
<dbReference type="EMBL" id="JBHLWK010000001">
    <property type="protein sequence ID" value="MFC0202825.1"/>
    <property type="molecule type" value="Genomic_DNA"/>
</dbReference>
<accession>A0ABV6CQ22</accession>
<evidence type="ECO:0000313" key="2">
    <source>
        <dbReference type="Proteomes" id="UP001589798"/>
    </source>
</evidence>
<keyword evidence="2" id="KW-1185">Reference proteome</keyword>
<sequence length="61" mass="6766">MDRLVETDEERISSISGPILDFEQVGDEPLQLDPFRDAASRKLTIPNGNFSSLADSCFPPQ</sequence>
<comment type="caution">
    <text evidence="1">The sequence shown here is derived from an EMBL/GenBank/DDBJ whole genome shotgun (WGS) entry which is preliminary data.</text>
</comment>
<dbReference type="Proteomes" id="UP001589798">
    <property type="component" value="Unassembled WGS sequence"/>
</dbReference>
<reference evidence="1 2" key="1">
    <citation type="submission" date="2024-09" db="EMBL/GenBank/DDBJ databases">
        <authorList>
            <person name="Sun Q."/>
            <person name="Mori K."/>
        </authorList>
    </citation>
    <scope>NUCLEOTIDE SEQUENCE [LARGE SCALE GENOMIC DNA]</scope>
    <source>
        <strain evidence="1 2">CCM 7706</strain>
    </source>
</reference>
<evidence type="ECO:0000313" key="1">
    <source>
        <dbReference type="EMBL" id="MFC0202825.1"/>
    </source>
</evidence>
<gene>
    <name evidence="1" type="ORF">ACFFJC_00905</name>
</gene>
<name>A0ABV6CQ22_9SPHN</name>
<dbReference type="RefSeq" id="WP_379485691.1">
    <property type="nucleotide sequence ID" value="NZ_JBHLWK010000001.1"/>
</dbReference>